<accession>A0AAN6MPK5</accession>
<protein>
    <submittedName>
        <fullName evidence="2">Heterokaryon incompatibility protein-domain-containing protein</fullName>
    </submittedName>
</protein>
<dbReference type="EMBL" id="MU855385">
    <property type="protein sequence ID" value="KAK3904750.1"/>
    <property type="molecule type" value="Genomic_DNA"/>
</dbReference>
<dbReference type="PANTHER" id="PTHR24148">
    <property type="entry name" value="ANKYRIN REPEAT DOMAIN-CONTAINING PROTEIN 39 HOMOLOG-RELATED"/>
    <property type="match status" value="1"/>
</dbReference>
<dbReference type="Pfam" id="PF06985">
    <property type="entry name" value="HET"/>
    <property type="match status" value="1"/>
</dbReference>
<gene>
    <name evidence="2" type="ORF">C8A05DRAFT_13410</name>
</gene>
<sequence length="977" mass="107260">MAANTQQPQDEPPIRAVGFSHKPEVMQVSTALRRLWLLDPEGLGLGSNPQGDGSQSRPLEEVFPEVIRKVGSWVAQAPEEDRWNDSVWKSQNELALLESPVASPAELDDCEPGKGPLFTPWRQQIYGVYNHVFFDVYNELKDKVGPDAIGEFQPPNTVVMVLRAPDDGGGLFHDFPVDTFMYPVWIAPGTTLTLSVGKNETLLTPDGHTWNYALWFRGGQVVIARPQTDLLEPCEAGHVVAVFVLGLCEERLVPRIELEDHTIGAHRLQPADAKPWAKDAEEQADDRVPESWPEADHLARALFLNAGDAVEKCGFDDVLDGGNAEAKREEQLEAKLEELKLNTQPGDSNALYSPLPGNNSIRILVIEPAPTEEAALQTRLRVVSLADQPSYEAISYTWGDPADATLLNCNGAQVSIPHNLENALKRLRHPSQPRHVWADSVCINQQDIPERGQQVSIMRNIYQQAKRVLVWLGLDERDQASTAFAAVCDVVRAWRPDGDRLSFASYASRLEPMSEDELASVRAAVDQGAWEALRALFEMNYFRRFWIIQELALGRSAVLLWGRHHISWGLVGICAAWMMSSGWSFQSGAPITAAYNAFLIYALPLARRSGISPFSKLDLSLVLGTTIGRFDSTDARDRIYALLGMPFAGNDPDADLLVKPDYSKDLGAVYTQAAHRMLEQDQHLRLLSAVHHDAEIDPSRPSWVPQWHQTPSAEPLALSDEQGFYAAGGEVFTPAASSPDDPDALHLTGLLCHTISSTSAVLRPPNLHITAPTDPAHRKALQTLFAELTSEARQFRASWSATLEKFTLIGFRDPAVQAELAGPGSKSVAVTAQPGKYGMRRGAEILQGERAQTDHLGEFLLGGAGDWGEGGDERVGLGPEAARPGDVVAVLFGAIVPFVLRPFDGPEGRKCWKLVGECFVPGLMQGEAVEEAGLLAESTFRRAGDGTLNLSPVYPDELDPRLKRKVGEHGICAFEIR</sequence>
<proteinExistence type="predicted"/>
<name>A0AAN6MPK5_9PEZI</name>
<evidence type="ECO:0000313" key="2">
    <source>
        <dbReference type="EMBL" id="KAK3904750.1"/>
    </source>
</evidence>
<reference evidence="2" key="1">
    <citation type="journal article" date="2023" name="Mol. Phylogenet. Evol.">
        <title>Genome-scale phylogeny and comparative genomics of the fungal order Sordariales.</title>
        <authorList>
            <person name="Hensen N."/>
            <person name="Bonometti L."/>
            <person name="Westerberg I."/>
            <person name="Brannstrom I.O."/>
            <person name="Guillou S."/>
            <person name="Cros-Aarteil S."/>
            <person name="Calhoun S."/>
            <person name="Haridas S."/>
            <person name="Kuo A."/>
            <person name="Mondo S."/>
            <person name="Pangilinan J."/>
            <person name="Riley R."/>
            <person name="LaButti K."/>
            <person name="Andreopoulos B."/>
            <person name="Lipzen A."/>
            <person name="Chen C."/>
            <person name="Yan M."/>
            <person name="Daum C."/>
            <person name="Ng V."/>
            <person name="Clum A."/>
            <person name="Steindorff A."/>
            <person name="Ohm R.A."/>
            <person name="Martin F."/>
            <person name="Silar P."/>
            <person name="Natvig D.O."/>
            <person name="Lalanne C."/>
            <person name="Gautier V."/>
            <person name="Ament-Velasquez S.L."/>
            <person name="Kruys A."/>
            <person name="Hutchinson M.I."/>
            <person name="Powell A.J."/>
            <person name="Barry K."/>
            <person name="Miller A.N."/>
            <person name="Grigoriev I.V."/>
            <person name="Debuchy R."/>
            <person name="Gladieux P."/>
            <person name="Hiltunen Thoren M."/>
            <person name="Johannesson H."/>
        </authorList>
    </citation>
    <scope>NUCLEOTIDE SEQUENCE</scope>
    <source>
        <strain evidence="2">CBS 103.79</strain>
    </source>
</reference>
<keyword evidence="3" id="KW-1185">Reference proteome</keyword>
<dbReference type="Pfam" id="PF26639">
    <property type="entry name" value="Het-6_barrel"/>
    <property type="match status" value="1"/>
</dbReference>
<comment type="caution">
    <text evidence="2">The sequence shown here is derived from an EMBL/GenBank/DDBJ whole genome shotgun (WGS) entry which is preliminary data.</text>
</comment>
<evidence type="ECO:0000313" key="3">
    <source>
        <dbReference type="Proteomes" id="UP001303889"/>
    </source>
</evidence>
<dbReference type="AlphaFoldDB" id="A0AAN6MPK5"/>
<reference evidence="2" key="2">
    <citation type="submission" date="2023-05" db="EMBL/GenBank/DDBJ databases">
        <authorList>
            <consortium name="Lawrence Berkeley National Laboratory"/>
            <person name="Steindorff A."/>
            <person name="Hensen N."/>
            <person name="Bonometti L."/>
            <person name="Westerberg I."/>
            <person name="Brannstrom I.O."/>
            <person name="Guillou S."/>
            <person name="Cros-Aarteil S."/>
            <person name="Calhoun S."/>
            <person name="Haridas S."/>
            <person name="Kuo A."/>
            <person name="Mondo S."/>
            <person name="Pangilinan J."/>
            <person name="Riley R."/>
            <person name="Labutti K."/>
            <person name="Andreopoulos B."/>
            <person name="Lipzen A."/>
            <person name="Chen C."/>
            <person name="Yanf M."/>
            <person name="Daum C."/>
            <person name="Ng V."/>
            <person name="Clum A."/>
            <person name="Ohm R."/>
            <person name="Martin F."/>
            <person name="Silar P."/>
            <person name="Natvig D."/>
            <person name="Lalanne C."/>
            <person name="Gautier V."/>
            <person name="Ament-Velasquez S.L."/>
            <person name="Kruys A."/>
            <person name="Hutchinson M.I."/>
            <person name="Powell A.J."/>
            <person name="Barry K."/>
            <person name="Miller A.N."/>
            <person name="Grigoriev I.V."/>
            <person name="Debuchy R."/>
            <person name="Gladieux P."/>
            <person name="Thoren M.H."/>
            <person name="Johannesson H."/>
        </authorList>
    </citation>
    <scope>NUCLEOTIDE SEQUENCE</scope>
    <source>
        <strain evidence="2">CBS 103.79</strain>
    </source>
</reference>
<dbReference type="PANTHER" id="PTHR24148:SF64">
    <property type="entry name" value="HETEROKARYON INCOMPATIBILITY DOMAIN-CONTAINING PROTEIN"/>
    <property type="match status" value="1"/>
</dbReference>
<dbReference type="InterPro" id="IPR052895">
    <property type="entry name" value="HetReg/Transcr_Mod"/>
</dbReference>
<evidence type="ECO:0000259" key="1">
    <source>
        <dbReference type="Pfam" id="PF06985"/>
    </source>
</evidence>
<dbReference type="Proteomes" id="UP001303889">
    <property type="component" value="Unassembled WGS sequence"/>
</dbReference>
<feature type="domain" description="Heterokaryon incompatibility" evidence="1">
    <location>
        <begin position="391"/>
        <end position="550"/>
    </location>
</feature>
<dbReference type="InterPro" id="IPR010730">
    <property type="entry name" value="HET"/>
</dbReference>
<organism evidence="2 3">
    <name type="scientific">Staphylotrichum tortipilum</name>
    <dbReference type="NCBI Taxonomy" id="2831512"/>
    <lineage>
        <taxon>Eukaryota</taxon>
        <taxon>Fungi</taxon>
        <taxon>Dikarya</taxon>
        <taxon>Ascomycota</taxon>
        <taxon>Pezizomycotina</taxon>
        <taxon>Sordariomycetes</taxon>
        <taxon>Sordariomycetidae</taxon>
        <taxon>Sordariales</taxon>
        <taxon>Chaetomiaceae</taxon>
        <taxon>Staphylotrichum</taxon>
    </lineage>
</organism>